<keyword evidence="3" id="KW-0119">Carbohydrate metabolism</keyword>
<evidence type="ECO:0000256" key="4">
    <source>
        <dbReference type="SAM" id="MobiDB-lite"/>
    </source>
</evidence>
<dbReference type="eggNOG" id="COG4733">
    <property type="taxonomic scope" value="Bacteria"/>
</dbReference>
<keyword evidence="5" id="KW-0472">Membrane</keyword>
<feature type="region of interest" description="Disordered" evidence="4">
    <location>
        <begin position="367"/>
        <end position="449"/>
    </location>
</feature>
<dbReference type="InterPro" id="IPR013783">
    <property type="entry name" value="Ig-like_fold"/>
</dbReference>
<dbReference type="PANTHER" id="PTHR46708">
    <property type="entry name" value="TENASCIN"/>
    <property type="match status" value="1"/>
</dbReference>
<name>D5ULL0_CELFN</name>
<dbReference type="AlphaFoldDB" id="D5ULL0"/>
<dbReference type="SUPFAM" id="SSF63825">
    <property type="entry name" value="YWTD domain"/>
    <property type="match status" value="1"/>
</dbReference>
<dbReference type="InterPro" id="IPR036116">
    <property type="entry name" value="FN3_sf"/>
</dbReference>
<evidence type="ECO:0000259" key="6">
    <source>
        <dbReference type="PROSITE" id="PS50853"/>
    </source>
</evidence>
<dbReference type="CDD" id="cd00063">
    <property type="entry name" value="FN3"/>
    <property type="match status" value="2"/>
</dbReference>
<keyword evidence="8" id="KW-1185">Reference proteome</keyword>
<dbReference type="KEGG" id="cfl:Cfla_1148"/>
<dbReference type="OrthoDB" id="3691453at2"/>
<keyword evidence="5" id="KW-1133">Transmembrane helix</keyword>
<evidence type="ECO:0000313" key="8">
    <source>
        <dbReference type="Proteomes" id="UP000000849"/>
    </source>
</evidence>
<evidence type="ECO:0000256" key="2">
    <source>
        <dbReference type="ARBA" id="ARBA00023295"/>
    </source>
</evidence>
<dbReference type="PANTHER" id="PTHR46708:SF2">
    <property type="entry name" value="FIBRONECTIN TYPE-III DOMAIN-CONTAINING PROTEIN"/>
    <property type="match status" value="1"/>
</dbReference>
<dbReference type="SMART" id="SM00060">
    <property type="entry name" value="FN3"/>
    <property type="match status" value="2"/>
</dbReference>
<dbReference type="InterPro" id="IPR050991">
    <property type="entry name" value="ECM_Regulatory_Proteins"/>
</dbReference>
<feature type="domain" description="Fibronectin type-III" evidence="6">
    <location>
        <begin position="465"/>
        <end position="561"/>
    </location>
</feature>
<keyword evidence="5" id="KW-0812">Transmembrane</keyword>
<feature type="compositionally biased region" description="Low complexity" evidence="4">
    <location>
        <begin position="414"/>
        <end position="449"/>
    </location>
</feature>
<dbReference type="EMBL" id="CP001964">
    <property type="protein sequence ID" value="ADG74052.1"/>
    <property type="molecule type" value="Genomic_DNA"/>
</dbReference>
<evidence type="ECO:0000256" key="1">
    <source>
        <dbReference type="ARBA" id="ARBA00022737"/>
    </source>
</evidence>
<proteinExistence type="predicted"/>
<dbReference type="STRING" id="446466.Cfla_1148"/>
<feature type="transmembrane region" description="Helical" evidence="5">
    <location>
        <begin position="21"/>
        <end position="41"/>
    </location>
</feature>
<keyword evidence="2" id="KW-0378">Hydrolase</keyword>
<accession>D5ULL0</accession>
<protein>
    <submittedName>
        <fullName evidence="7">Fibronectin type III domain protein</fullName>
    </submittedName>
</protein>
<organism evidence="7 8">
    <name type="scientific">Cellulomonas flavigena (strain ATCC 482 / DSM 20109 / BCRC 11376 / JCM 18109 / NBRC 3775 / NCIMB 8073 / NRS 134)</name>
    <dbReference type="NCBI Taxonomy" id="446466"/>
    <lineage>
        <taxon>Bacteria</taxon>
        <taxon>Bacillati</taxon>
        <taxon>Actinomycetota</taxon>
        <taxon>Actinomycetes</taxon>
        <taxon>Micrococcales</taxon>
        <taxon>Cellulomonadaceae</taxon>
        <taxon>Cellulomonas</taxon>
    </lineage>
</organism>
<dbReference type="Proteomes" id="UP000000849">
    <property type="component" value="Chromosome"/>
</dbReference>
<sequence>MTTTTGLLRRLRGRAGDRQRGFAEAGVAMTGAALVLGAALGSGVASTVVSMSDGVTWLPDPETGQVVQINPGTGRAERRLQVGEPGAELLISQRDGRLVVADGTGTLRSIDLSTLLAGGERRADEPTKVLVGGGRVYLVTPGSGVVHAVDALTLRDLGAPFRAGSALADAVVDDQGAVWLVTTGGDLRRVAWQPDARRFDVGAAQRVHSAGPGTRLLPHARGVTVFAPDSGSLLQVGAGRDLSVAVPDLTGEVLPAATSPGDLAPAGVPGRSAVVMLSGRQVLDVAVGTLGCTRPGRPAVFTGLVYVPCTGAGRVVVLRPDGSRARADVVLPAGRDPQLLVDDGRLVVHTEDGSRAVVVEADGRTRVIDTGRSQVPVHDPRDGRRAPVSAQPPQREAGAPGVGGVGGAQGPGGAPVVAPGGALGAEVPGVPGAGPTPAGGVAPTAGSARPLATAAATPSATARTVPGPTHVVATPGEPDEHGLTEVVVRWRDAASRPDSYVVRSSAPNVAAVEVDGRTTTATVRGVVCGTLATFSVEAVADGVVSAPASSRMVRTEGCPPPPAAPTGVSAVAGEDGTVTVSWTPSGDDVDSYLVGPAGGSMTTVEAAATSVVLRDVPAGESLRFAVRAARGGLTSAAALSPAVVVPGVPGTVGPLTVEIERRLGDELGFVVRWTLPEDNGSTLERYVVTWSGRGFSGSHTPPAVSGCSARLGCAATGGGVFRTDVTIAAACTGGAACLDEDRITVTVTPENGVGAGPVATTEVWIPPFVPIMQPVEGIDPVVPDPTDPDVRMVVHLRSPAQMAEHQGACELQIQDVDGSRSTVPWSCQSGDVVIGPFAPGNIVVTPVAVVPGGPNIIAMNYNAEVPPRSTWRYCDSTTGVCTEPVSRDGDPPVTVRTVPWTPRLPQGDERPPLAAAGAGLLLAAGALRASRLRRSVAVTGTDVPTPYAPTEETSA</sequence>
<dbReference type="PROSITE" id="PS50853">
    <property type="entry name" value="FN3"/>
    <property type="match status" value="1"/>
</dbReference>
<dbReference type="Gene3D" id="2.60.40.10">
    <property type="entry name" value="Immunoglobulins"/>
    <property type="match status" value="2"/>
</dbReference>
<dbReference type="GO" id="GO:0016798">
    <property type="term" value="F:hydrolase activity, acting on glycosyl bonds"/>
    <property type="evidence" value="ECO:0007669"/>
    <property type="project" value="UniProtKB-KW"/>
</dbReference>
<evidence type="ECO:0000313" key="7">
    <source>
        <dbReference type="EMBL" id="ADG74052.1"/>
    </source>
</evidence>
<evidence type="ECO:0000256" key="5">
    <source>
        <dbReference type="SAM" id="Phobius"/>
    </source>
</evidence>
<dbReference type="HOGENOM" id="CLU_308755_0_0_11"/>
<evidence type="ECO:0000256" key="3">
    <source>
        <dbReference type="ARBA" id="ARBA00023326"/>
    </source>
</evidence>
<gene>
    <name evidence="7" type="ordered locus">Cfla_1148</name>
</gene>
<keyword evidence="3" id="KW-0624">Polysaccharide degradation</keyword>
<feature type="compositionally biased region" description="Gly residues" evidence="4">
    <location>
        <begin position="400"/>
        <end position="413"/>
    </location>
</feature>
<dbReference type="SUPFAM" id="SSF49265">
    <property type="entry name" value="Fibronectin type III"/>
    <property type="match status" value="1"/>
</dbReference>
<keyword evidence="2" id="KW-0326">Glycosidase</keyword>
<reference evidence="7 8" key="1">
    <citation type="journal article" date="2010" name="Stand. Genomic Sci.">
        <title>Complete genome sequence of Cellulomonas flavigena type strain (134).</title>
        <authorList>
            <person name="Abt B."/>
            <person name="Foster B."/>
            <person name="Lapidus A."/>
            <person name="Clum A."/>
            <person name="Sun H."/>
            <person name="Pukall R."/>
            <person name="Lucas S."/>
            <person name="Glavina Del Rio T."/>
            <person name="Nolan M."/>
            <person name="Tice H."/>
            <person name="Cheng J.F."/>
            <person name="Pitluck S."/>
            <person name="Liolios K."/>
            <person name="Ivanova N."/>
            <person name="Mavromatis K."/>
            <person name="Ovchinnikova G."/>
            <person name="Pati A."/>
            <person name="Goodwin L."/>
            <person name="Chen A."/>
            <person name="Palaniappan K."/>
            <person name="Land M."/>
            <person name="Hauser L."/>
            <person name="Chang Y.J."/>
            <person name="Jeffries C.D."/>
            <person name="Rohde M."/>
            <person name="Goker M."/>
            <person name="Woyke T."/>
            <person name="Bristow J."/>
            <person name="Eisen J.A."/>
            <person name="Markowitz V."/>
            <person name="Hugenholtz P."/>
            <person name="Kyrpides N.C."/>
            <person name="Klenk H.P."/>
        </authorList>
    </citation>
    <scope>NUCLEOTIDE SEQUENCE [LARGE SCALE GENOMIC DNA]</scope>
    <source>
        <strain evidence="8">ATCC 482 / DSM 20109 / BCRC 11376 / JCM 18109 / NBRC 3775 / NCIMB 8073 / NRS 134</strain>
    </source>
</reference>
<dbReference type="InterPro" id="IPR003961">
    <property type="entry name" value="FN3_dom"/>
</dbReference>
<dbReference type="RefSeq" id="WP_013116386.1">
    <property type="nucleotide sequence ID" value="NC_014151.1"/>
</dbReference>
<keyword evidence="1" id="KW-0677">Repeat</keyword>
<dbReference type="GO" id="GO:0000272">
    <property type="term" value="P:polysaccharide catabolic process"/>
    <property type="evidence" value="ECO:0007669"/>
    <property type="project" value="UniProtKB-KW"/>
</dbReference>